<evidence type="ECO:0000256" key="2">
    <source>
        <dbReference type="ARBA" id="ARBA00005369"/>
    </source>
</evidence>
<dbReference type="RefSeq" id="WP_341429032.1">
    <property type="nucleotide sequence ID" value="NZ_JBBUTG010000031.1"/>
</dbReference>
<keyword evidence="6 7" id="KW-0949">S-adenosyl-L-methionine</keyword>
<evidence type="ECO:0000256" key="7">
    <source>
        <dbReference type="HAMAP-Rule" id="MF_00090"/>
    </source>
</evidence>
<keyword evidence="4 7" id="KW-0489">Methyltransferase</keyword>
<dbReference type="NCBIfam" id="TIGR00080">
    <property type="entry name" value="pimt"/>
    <property type="match status" value="1"/>
</dbReference>
<evidence type="ECO:0000256" key="3">
    <source>
        <dbReference type="ARBA" id="ARBA00022490"/>
    </source>
</evidence>
<evidence type="ECO:0000256" key="1">
    <source>
        <dbReference type="ARBA" id="ARBA00004496"/>
    </source>
</evidence>
<keyword evidence="9" id="KW-1185">Reference proteome</keyword>
<dbReference type="Gene3D" id="3.40.50.150">
    <property type="entry name" value="Vaccinia Virus protein VP39"/>
    <property type="match status" value="1"/>
</dbReference>
<dbReference type="NCBIfam" id="NF001453">
    <property type="entry name" value="PRK00312.1"/>
    <property type="match status" value="1"/>
</dbReference>
<protein>
    <recommendedName>
        <fullName evidence="7">Protein-L-isoaspartate O-methyltransferase</fullName>
        <ecNumber evidence="7">2.1.1.77</ecNumber>
    </recommendedName>
    <alternativeName>
        <fullName evidence="7">L-isoaspartyl protein carboxyl methyltransferase</fullName>
    </alternativeName>
    <alternativeName>
        <fullName evidence="7">Protein L-isoaspartyl methyltransferase</fullName>
    </alternativeName>
    <alternativeName>
        <fullName evidence="7">Protein-beta-aspartate methyltransferase</fullName>
        <shortName evidence="7">PIMT</shortName>
    </alternativeName>
</protein>
<dbReference type="InterPro" id="IPR029063">
    <property type="entry name" value="SAM-dependent_MTases_sf"/>
</dbReference>
<dbReference type="HAMAP" id="MF_00090">
    <property type="entry name" value="PIMT"/>
    <property type="match status" value="1"/>
</dbReference>
<comment type="similarity">
    <text evidence="2 7">Belongs to the methyltransferase superfamily. L-isoaspartyl/D-aspartyl protein methyltransferase family.</text>
</comment>
<gene>
    <name evidence="7" type="primary">pcm</name>
    <name evidence="8" type="ORF">AACH06_27630</name>
</gene>
<dbReference type="SUPFAM" id="SSF53335">
    <property type="entry name" value="S-adenosyl-L-methionine-dependent methyltransferases"/>
    <property type="match status" value="1"/>
</dbReference>
<evidence type="ECO:0000256" key="6">
    <source>
        <dbReference type="ARBA" id="ARBA00022691"/>
    </source>
</evidence>
<dbReference type="EMBL" id="JBBUTG010000031">
    <property type="protein sequence ID" value="MEK8034604.1"/>
    <property type="molecule type" value="Genomic_DNA"/>
</dbReference>
<comment type="catalytic activity">
    <reaction evidence="7">
        <text>[protein]-L-isoaspartate + S-adenosyl-L-methionine = [protein]-L-isoaspartate alpha-methyl ester + S-adenosyl-L-homocysteine</text>
        <dbReference type="Rhea" id="RHEA:12705"/>
        <dbReference type="Rhea" id="RHEA-COMP:12143"/>
        <dbReference type="Rhea" id="RHEA-COMP:12144"/>
        <dbReference type="ChEBI" id="CHEBI:57856"/>
        <dbReference type="ChEBI" id="CHEBI:59789"/>
        <dbReference type="ChEBI" id="CHEBI:90596"/>
        <dbReference type="ChEBI" id="CHEBI:90598"/>
        <dbReference type="EC" id="2.1.1.77"/>
    </reaction>
</comment>
<organism evidence="8 9">
    <name type="scientific">Ideonella lacteola</name>
    <dbReference type="NCBI Taxonomy" id="2984193"/>
    <lineage>
        <taxon>Bacteria</taxon>
        <taxon>Pseudomonadati</taxon>
        <taxon>Pseudomonadota</taxon>
        <taxon>Betaproteobacteria</taxon>
        <taxon>Burkholderiales</taxon>
        <taxon>Sphaerotilaceae</taxon>
        <taxon>Ideonella</taxon>
    </lineage>
</organism>
<reference evidence="8 9" key="1">
    <citation type="submission" date="2024-04" db="EMBL/GenBank/DDBJ databases">
        <title>Novel species of the genus Ideonella isolated from streams.</title>
        <authorList>
            <person name="Lu H."/>
        </authorList>
    </citation>
    <scope>NUCLEOTIDE SEQUENCE [LARGE SCALE GENOMIC DNA]</scope>
    <source>
        <strain evidence="8 9">DXS29W</strain>
    </source>
</reference>
<name>A0ABU9BZQ6_9BURK</name>
<comment type="function">
    <text evidence="7">Catalyzes the methyl esterification of L-isoaspartyl residues in peptides and proteins that result from spontaneous decomposition of normal L-aspartyl and L-asparaginyl residues. It plays a role in the repair and/or degradation of damaged proteins.</text>
</comment>
<dbReference type="CDD" id="cd02440">
    <property type="entry name" value="AdoMet_MTases"/>
    <property type="match status" value="1"/>
</dbReference>
<dbReference type="PANTHER" id="PTHR11579">
    <property type="entry name" value="PROTEIN-L-ISOASPARTATE O-METHYLTRANSFERASE"/>
    <property type="match status" value="1"/>
</dbReference>
<dbReference type="GO" id="GO:0004719">
    <property type="term" value="F:protein-L-isoaspartate (D-aspartate) O-methyltransferase activity"/>
    <property type="evidence" value="ECO:0007669"/>
    <property type="project" value="UniProtKB-EC"/>
</dbReference>
<evidence type="ECO:0000313" key="9">
    <source>
        <dbReference type="Proteomes" id="UP001371218"/>
    </source>
</evidence>
<keyword evidence="3 7" id="KW-0963">Cytoplasm</keyword>
<dbReference type="PANTHER" id="PTHR11579:SF0">
    <property type="entry name" value="PROTEIN-L-ISOASPARTATE(D-ASPARTATE) O-METHYLTRANSFERASE"/>
    <property type="match status" value="1"/>
</dbReference>
<dbReference type="Pfam" id="PF01135">
    <property type="entry name" value="PCMT"/>
    <property type="match status" value="1"/>
</dbReference>
<evidence type="ECO:0000313" key="8">
    <source>
        <dbReference type="EMBL" id="MEK8034604.1"/>
    </source>
</evidence>
<comment type="caution">
    <text evidence="8">The sequence shown here is derived from an EMBL/GenBank/DDBJ whole genome shotgun (WGS) entry which is preliminary data.</text>
</comment>
<dbReference type="InterPro" id="IPR000682">
    <property type="entry name" value="PCMT"/>
</dbReference>
<feature type="active site" evidence="7">
    <location>
        <position position="75"/>
    </location>
</feature>
<dbReference type="EC" id="2.1.1.77" evidence="7"/>
<evidence type="ECO:0000256" key="5">
    <source>
        <dbReference type="ARBA" id="ARBA00022679"/>
    </source>
</evidence>
<proteinExistence type="inferred from homology"/>
<comment type="subcellular location">
    <subcellularLocation>
        <location evidence="1 7">Cytoplasm</location>
    </subcellularLocation>
</comment>
<evidence type="ECO:0000256" key="4">
    <source>
        <dbReference type="ARBA" id="ARBA00022603"/>
    </source>
</evidence>
<accession>A0ABU9BZQ6</accession>
<sequence length="226" mass="24514">MAQEDDEYVQARERMLAEVTALVIFNCGRLGKAALSRRVMSVMREVPRHVFVPLDMRPYAYADSPLPIGCGKTISQPFIVAVMTDLLDPQPDDKLLDIGTGLGYQTAVLSRLAGQVCSVELIEALSVGARQRLHQAGCRNVALHVGNGHHGWPEEAPFDKIIVSAAPETVPPALVEQLAPGGRLVLPAGPPEQQQLLVIDKGPDGSLHEREVFAVRFSSLENTAPR</sequence>
<dbReference type="Proteomes" id="UP001371218">
    <property type="component" value="Unassembled WGS sequence"/>
</dbReference>
<keyword evidence="5 7" id="KW-0808">Transferase</keyword>
<dbReference type="GO" id="GO:0032259">
    <property type="term" value="P:methylation"/>
    <property type="evidence" value="ECO:0007669"/>
    <property type="project" value="UniProtKB-KW"/>
</dbReference>
<dbReference type="PROSITE" id="PS01279">
    <property type="entry name" value="PCMT"/>
    <property type="match status" value="1"/>
</dbReference>